<reference evidence="3" key="1">
    <citation type="submission" date="2021-01" db="EMBL/GenBank/DDBJ databases">
        <title>Caligus Genome Assembly.</title>
        <authorList>
            <person name="Gallardo-Escarate C."/>
        </authorList>
    </citation>
    <scope>NUCLEOTIDE SEQUENCE [LARGE SCALE GENOMIC DNA]</scope>
</reference>
<accession>A0A7T8KBY2</accession>
<proteinExistence type="predicted"/>
<name>A0A7T8KBY2_CALRO</name>
<protein>
    <submittedName>
        <fullName evidence="2">Protein lethal(2) giant larvaelike</fullName>
    </submittedName>
</protein>
<feature type="region of interest" description="Disordered" evidence="1">
    <location>
        <begin position="24"/>
        <end position="59"/>
    </location>
</feature>
<keyword evidence="3" id="KW-1185">Reference proteome</keyword>
<evidence type="ECO:0000256" key="1">
    <source>
        <dbReference type="SAM" id="MobiDB-lite"/>
    </source>
</evidence>
<dbReference type="EMBL" id="CP045892">
    <property type="protein sequence ID" value="QQP53069.1"/>
    <property type="molecule type" value="Genomic_DNA"/>
</dbReference>
<dbReference type="AlphaFoldDB" id="A0A7T8KBY2"/>
<feature type="non-terminal residue" evidence="2">
    <location>
        <position position="59"/>
    </location>
</feature>
<evidence type="ECO:0000313" key="3">
    <source>
        <dbReference type="Proteomes" id="UP000595437"/>
    </source>
</evidence>
<sequence>EAFYLSSSSEIQRVSVAAARVMLPNGTAPASPPIPASVNKSNDTNGPPGDAHNEPQFQK</sequence>
<evidence type="ECO:0000313" key="2">
    <source>
        <dbReference type="EMBL" id="QQP53069.1"/>
    </source>
</evidence>
<organism evidence="2 3">
    <name type="scientific">Caligus rogercresseyi</name>
    <name type="common">Sea louse</name>
    <dbReference type="NCBI Taxonomy" id="217165"/>
    <lineage>
        <taxon>Eukaryota</taxon>
        <taxon>Metazoa</taxon>
        <taxon>Ecdysozoa</taxon>
        <taxon>Arthropoda</taxon>
        <taxon>Crustacea</taxon>
        <taxon>Multicrustacea</taxon>
        <taxon>Hexanauplia</taxon>
        <taxon>Copepoda</taxon>
        <taxon>Siphonostomatoida</taxon>
        <taxon>Caligidae</taxon>
        <taxon>Caligus</taxon>
    </lineage>
</organism>
<gene>
    <name evidence="2" type="ORF">FKW44_005410</name>
</gene>
<dbReference type="Proteomes" id="UP000595437">
    <property type="component" value="Chromosome 3"/>
</dbReference>